<keyword evidence="2" id="KW-1185">Reference proteome</keyword>
<proteinExistence type="predicted"/>
<evidence type="ECO:0000313" key="2">
    <source>
        <dbReference type="Proteomes" id="UP000830395"/>
    </source>
</evidence>
<sequence length="1055" mass="116267">MCFIAPQGEEVKVKTLREKLQNDESSKIRIKPAIPEKPKTIPPVSPTTKISNPLIASINSAVENSLAPRVVFKDNRKILQVSQPENSTVKAKPILLDKNQKKEADLIKQALKDKKIQPRSPVIPVLEQTPKTESIQKPQVLERPAKVSTLFKKTVIKDEKEKTNPIEWDVPATPVLDHSDSTISTPAKFEATVNKPVVPKALVPPVRANPTISAPVISPPAVSVSKPPALTFPEPVSQNGPQMENPRPEIPIRLNSNVTSPTADIFSYGLPKEATSIPEINDILDMDIPPPIIPEDFSDGGTSVLDISANVTPEHSFPGASLSVTPVSSSPALSRTDTPIPATETPDSYAAFTFSPLPTCLAPSAHVKSMEENRVTESHKATDNTEKPLDVQLSSSPKPISVVSALARAEEMTPVKHNHCDKRLLSLLEKAKQKSTSGSQSSTPEILPALETDLHSNAPLEPPETAHAELFSHLDAPNAPETLVTLPDFPPVDYESKAEEAPAREYNTQPYETALNKQDHRKSSPAPKMVIVQRPTVPPPPPPRKPQSTVPNGGLTPEKPPQSPSTDMQSTILPSQPLEDYGIILAPADFTSEDSAYEDSEIWDPSETVGSQAEAPDYGNPGPSVHEEAFLEHLNLEHQTPNMDTADAGLPRTVTTEHSDSLPDSLFNPTLPSPSGKQINYSGTEVEDLAAGKKSKTQKKQRKGSPMNPYADTPVVTEEVPKKALFSKKNSVSDEKELKSKEKQRQKDKEKEKEKEKEKKELKEKEKKEQKEKEKEQKEKEKERKEQKDKKKEQKEKERDKKGLKEKEREKKEQKEKEKKENEIKKKFKIAGEEEALYQAKVTETTKGRKDDLAIKAGEIVSIIRTTDCPKGKWLARDSTNKYGYIPVESVELDIQEMIVLGNKAKATNRASINGIKDPDTPSTDIISTHHYSLNQESFEDDSEEWGDDDEVFPPTHPTDLALNQRVASPDIGPEPVPALPAHTDSTDNAQAGQALHKLTTFFAQPKVPTLQNKPLSKEQEPLAVSAEEPVSLLQQEIDLQILPPPDLYADIVVG</sequence>
<dbReference type="Proteomes" id="UP000830395">
    <property type="component" value="Chromosome 19"/>
</dbReference>
<organism evidence="1 2">
    <name type="scientific">Pangasius djambal</name>
    <dbReference type="NCBI Taxonomy" id="1691987"/>
    <lineage>
        <taxon>Eukaryota</taxon>
        <taxon>Metazoa</taxon>
        <taxon>Chordata</taxon>
        <taxon>Craniata</taxon>
        <taxon>Vertebrata</taxon>
        <taxon>Euteleostomi</taxon>
        <taxon>Actinopterygii</taxon>
        <taxon>Neopterygii</taxon>
        <taxon>Teleostei</taxon>
        <taxon>Ostariophysi</taxon>
        <taxon>Siluriformes</taxon>
        <taxon>Pangasiidae</taxon>
        <taxon>Pangasius</taxon>
    </lineage>
</organism>
<evidence type="ECO:0000313" key="1">
    <source>
        <dbReference type="EMBL" id="MCJ8743615.1"/>
    </source>
</evidence>
<name>A0ACC5Z7F4_9TELE</name>
<dbReference type="EMBL" id="CM040993">
    <property type="protein sequence ID" value="MCJ8743615.1"/>
    <property type="molecule type" value="Genomic_DNA"/>
</dbReference>
<gene>
    <name evidence="1" type="ORF">PDJAM_G00096230</name>
</gene>
<accession>A0ACC5Z7F4</accession>
<comment type="caution">
    <text evidence="1">The sequence shown here is derived from an EMBL/GenBank/DDBJ whole genome shotgun (WGS) entry which is preliminary data.</text>
</comment>
<reference evidence="1" key="1">
    <citation type="submission" date="2020-02" db="EMBL/GenBank/DDBJ databases">
        <title>Genome sequencing of the panga catfish, Pangasius djambal.</title>
        <authorList>
            <person name="Wen M."/>
            <person name="Zahm M."/>
            <person name="Roques C."/>
            <person name="Cabau C."/>
            <person name="Klopp C."/>
            <person name="Donnadieu C."/>
            <person name="Jouanno E."/>
            <person name="Avarre J.-C."/>
            <person name="Campet M."/>
            <person name="Ha T."/>
            <person name="Dugue R."/>
            <person name="Lampietro C."/>
            <person name="Louis A."/>
            <person name="Herpin A."/>
            <person name="Echchiki A."/>
            <person name="Berthelot C."/>
            <person name="Parey E."/>
            <person name="Roest-Crollius H."/>
            <person name="Braasch I."/>
            <person name="Postlethwait J.H."/>
            <person name="Bobe J."/>
            <person name="Montfort J."/>
            <person name="Bouchez O."/>
            <person name="Begum T."/>
            <person name="Schartl M."/>
            <person name="Gustiano R."/>
            <person name="Guiguen Y."/>
        </authorList>
    </citation>
    <scope>NUCLEOTIDE SEQUENCE</scope>
    <source>
        <strain evidence="1">Pdj_M5554</strain>
    </source>
</reference>
<protein>
    <submittedName>
        <fullName evidence="1">Uncharacterized protein</fullName>
    </submittedName>
</protein>